<dbReference type="PROSITE" id="PS51272">
    <property type="entry name" value="SLH"/>
    <property type="match status" value="1"/>
</dbReference>
<dbReference type="InterPro" id="IPR003343">
    <property type="entry name" value="Big_2"/>
</dbReference>
<organism evidence="3 4">
    <name type="scientific">Cohnella lubricantis</name>
    <dbReference type="NCBI Taxonomy" id="2163172"/>
    <lineage>
        <taxon>Bacteria</taxon>
        <taxon>Bacillati</taxon>
        <taxon>Bacillota</taxon>
        <taxon>Bacilli</taxon>
        <taxon>Bacillales</taxon>
        <taxon>Paenibacillaceae</taxon>
        <taxon>Cohnella</taxon>
    </lineage>
</organism>
<reference evidence="3 4" key="1">
    <citation type="submission" date="2020-08" db="EMBL/GenBank/DDBJ databases">
        <title>Cohnella phylogeny.</title>
        <authorList>
            <person name="Dunlap C."/>
        </authorList>
    </citation>
    <scope>NUCLEOTIDE SEQUENCE [LARGE SCALE GENOMIC DNA]</scope>
    <source>
        <strain evidence="3 4">DSM 103658</strain>
    </source>
</reference>
<keyword evidence="1" id="KW-0732">Signal</keyword>
<evidence type="ECO:0000256" key="1">
    <source>
        <dbReference type="ARBA" id="ARBA00022729"/>
    </source>
</evidence>
<dbReference type="RefSeq" id="WP_185180031.1">
    <property type="nucleotide sequence ID" value="NZ_CBCSEP010000003.1"/>
</dbReference>
<dbReference type="SUPFAM" id="SSF49373">
    <property type="entry name" value="Invasin/intimin cell-adhesion fragments"/>
    <property type="match status" value="1"/>
</dbReference>
<dbReference type="Proteomes" id="UP000574133">
    <property type="component" value="Unassembled WGS sequence"/>
</dbReference>
<dbReference type="SMART" id="SM00635">
    <property type="entry name" value="BID_2"/>
    <property type="match status" value="1"/>
</dbReference>
<protein>
    <recommendedName>
        <fullName evidence="2">SLH domain-containing protein</fullName>
    </recommendedName>
</protein>
<dbReference type="InterPro" id="IPR008964">
    <property type="entry name" value="Invasin/intimin_cell_adhesion"/>
</dbReference>
<dbReference type="Gene3D" id="2.60.40.1080">
    <property type="match status" value="1"/>
</dbReference>
<dbReference type="InterPro" id="IPR014755">
    <property type="entry name" value="Cu-Rt/internalin_Ig-like"/>
</dbReference>
<gene>
    <name evidence="3" type="ORF">H4Q31_15855</name>
</gene>
<keyword evidence="4" id="KW-1185">Reference proteome</keyword>
<evidence type="ECO:0000313" key="3">
    <source>
        <dbReference type="EMBL" id="MBB6678765.1"/>
    </source>
</evidence>
<name>A0A841TFB2_9BACL</name>
<evidence type="ECO:0000259" key="2">
    <source>
        <dbReference type="PROSITE" id="PS51272"/>
    </source>
</evidence>
<comment type="caution">
    <text evidence="3">The sequence shown here is derived from an EMBL/GenBank/DDBJ whole genome shotgun (WGS) entry which is preliminary data.</text>
</comment>
<dbReference type="Gene3D" id="2.60.40.1220">
    <property type="match status" value="1"/>
</dbReference>
<dbReference type="EMBL" id="JACJVN010000060">
    <property type="protein sequence ID" value="MBB6678765.1"/>
    <property type="molecule type" value="Genomic_DNA"/>
</dbReference>
<evidence type="ECO:0000313" key="4">
    <source>
        <dbReference type="Proteomes" id="UP000574133"/>
    </source>
</evidence>
<proteinExistence type="predicted"/>
<dbReference type="AlphaFoldDB" id="A0A841TFB2"/>
<accession>A0A841TFB2</accession>
<feature type="domain" description="SLH" evidence="2">
    <location>
        <begin position="105"/>
        <end position="168"/>
    </location>
</feature>
<dbReference type="InterPro" id="IPR001119">
    <property type="entry name" value="SLH_dom"/>
</dbReference>
<sequence length="833" mass="86072">MRDSSYQSSKHAKLQIPFQGGEKKVMKKSLSLLLAIVMVFGVFASMASAATPSTPADAGTYLKDLGIVKGDQNGDLMADANWKRQDVAVLLSRLFGKEAAAQAHAKTHTFADVPAGYYDGFLSWAQEEKLIEGNSPTSFGWGTNITNQQFAAVVLRALGVDTLGDNYANVPTLAVEKGLLPEGTDFSAAATRGSTYSVIVTALNTVVEGQGKKLGTVLGLEGFDALELTAAKAINSKAVELSFTQDVAEIDAADVIVSLKDDEYTIKAVESVSVNKNVATVKLADALSEEEAYTVTVNGVASAVDAAIILDKASADFTYTAVAPASIGFAATTVAEGNDVEVVIKDAAGNDITPDFDLAVALEVASSNEAVVNTSLEAIDDGIPNDAAEYSVVNVTLTYDDDKTMETGNTIITVVDSLLKPVEISNISLDASEAVSTLYVGDNIPLTVEAKDQNGDVLGVTWSYRSQNPAVASVDSFTGNVTGIAAGTATIIVTAEFNDVKISKPFTVTVKKTAELTSLKIDKTSVKQVLNSGITEVVKVTALDQYGETYTGTGLNEDALDALTVTINKSGTPFSVSAGAFVDGVAEVTFAPVSGTDTAGATVSVATGGKKASIAASAVKAGAFAGYIVEPTSVTLDIYGDIAAADKKLGETNVDVKVYAKDTAGNKIYEVGTSASAQTNSVASITYNGTDSTSLVYSGLNIGTLAGTTKTGTQNVDVFVDSAKIATIAVKVVDSESNLTKYVQKKSSLSVTIGTDLNEALFGTAAGGWKDGAIVGYDQYGVAKQIAAADALASSNTSIVTQSNSNPTAIDDGTATLTIVLDSNVFVVTVNVK</sequence>